<dbReference type="EMBL" id="JAUIRO010000004">
    <property type="protein sequence ID" value="KAK0717546.1"/>
    <property type="molecule type" value="Genomic_DNA"/>
</dbReference>
<comment type="caution">
    <text evidence="2">The sequence shown here is derived from an EMBL/GenBank/DDBJ whole genome shotgun (WGS) entry which is preliminary data.</text>
</comment>
<evidence type="ECO:0000313" key="3">
    <source>
        <dbReference type="Proteomes" id="UP001172101"/>
    </source>
</evidence>
<organism evidence="2 3">
    <name type="scientific">Lasiosphaeria miniovina</name>
    <dbReference type="NCBI Taxonomy" id="1954250"/>
    <lineage>
        <taxon>Eukaryota</taxon>
        <taxon>Fungi</taxon>
        <taxon>Dikarya</taxon>
        <taxon>Ascomycota</taxon>
        <taxon>Pezizomycotina</taxon>
        <taxon>Sordariomycetes</taxon>
        <taxon>Sordariomycetidae</taxon>
        <taxon>Sordariales</taxon>
        <taxon>Lasiosphaeriaceae</taxon>
        <taxon>Lasiosphaeria</taxon>
    </lineage>
</organism>
<evidence type="ECO:0000256" key="1">
    <source>
        <dbReference type="SAM" id="MobiDB-lite"/>
    </source>
</evidence>
<keyword evidence="3" id="KW-1185">Reference proteome</keyword>
<reference evidence="2" key="1">
    <citation type="submission" date="2023-06" db="EMBL/GenBank/DDBJ databases">
        <title>Genome-scale phylogeny and comparative genomics of the fungal order Sordariales.</title>
        <authorList>
            <consortium name="Lawrence Berkeley National Laboratory"/>
            <person name="Hensen N."/>
            <person name="Bonometti L."/>
            <person name="Westerberg I."/>
            <person name="Brannstrom I.O."/>
            <person name="Guillou S."/>
            <person name="Cros-Aarteil S."/>
            <person name="Calhoun S."/>
            <person name="Haridas S."/>
            <person name="Kuo A."/>
            <person name="Mondo S."/>
            <person name="Pangilinan J."/>
            <person name="Riley R."/>
            <person name="LaButti K."/>
            <person name="Andreopoulos B."/>
            <person name="Lipzen A."/>
            <person name="Chen C."/>
            <person name="Yanf M."/>
            <person name="Daum C."/>
            <person name="Ng V."/>
            <person name="Clum A."/>
            <person name="Steindorff A."/>
            <person name="Ohm R."/>
            <person name="Martin F."/>
            <person name="Silar P."/>
            <person name="Natvig D."/>
            <person name="Lalanne C."/>
            <person name="Gautier V."/>
            <person name="Ament-velasquez S.L."/>
            <person name="Kruys A."/>
            <person name="Hutchinson M.I."/>
            <person name="Powell A.J."/>
            <person name="Barry K."/>
            <person name="Miller A.N."/>
            <person name="Grigoriev I.V."/>
            <person name="Debuchy R."/>
            <person name="Gladieux P."/>
            <person name="Thoren M.H."/>
            <person name="Johannesson H."/>
        </authorList>
    </citation>
    <scope>NUCLEOTIDE SEQUENCE</scope>
    <source>
        <strain evidence="2">SMH2392-1A</strain>
    </source>
</reference>
<proteinExistence type="predicted"/>
<sequence length="213" mass="22677">MASSPGSSPVDGNVPKGQLGPSSPQREREQLAALQGQKILSSTRQSRRWLSDKHDCITGDCYHDDVYPPDPDSPKVAESEKSESVAPPLGSQPKPRPKSPESRPGPSPLAMMPPITGAAAAATATTTPNSPGDLPIRSRNLHDNNTSMLAEGGAEVGEEPSPRELKSGLALEDTKNNDGEVTGYEVDDAGYEVDDTSYEFVDTARARRVHGYI</sequence>
<gene>
    <name evidence="2" type="ORF">B0T26DRAFT_871992</name>
</gene>
<accession>A0AA40DYD8</accession>
<protein>
    <submittedName>
        <fullName evidence="2">Uncharacterized protein</fullName>
    </submittedName>
</protein>
<dbReference type="GeneID" id="85331212"/>
<feature type="region of interest" description="Disordered" evidence="1">
    <location>
        <begin position="1"/>
        <end position="188"/>
    </location>
</feature>
<feature type="compositionally biased region" description="Basic and acidic residues" evidence="1">
    <location>
        <begin position="160"/>
        <end position="178"/>
    </location>
</feature>
<name>A0AA40DYD8_9PEZI</name>
<dbReference type="RefSeq" id="XP_060296339.1">
    <property type="nucleotide sequence ID" value="XM_060447942.1"/>
</dbReference>
<dbReference type="Proteomes" id="UP001172101">
    <property type="component" value="Unassembled WGS sequence"/>
</dbReference>
<feature type="compositionally biased region" description="Low complexity" evidence="1">
    <location>
        <begin position="118"/>
        <end position="127"/>
    </location>
</feature>
<dbReference type="AlphaFoldDB" id="A0AA40DYD8"/>
<evidence type="ECO:0000313" key="2">
    <source>
        <dbReference type="EMBL" id="KAK0717546.1"/>
    </source>
</evidence>
<feature type="compositionally biased region" description="Basic and acidic residues" evidence="1">
    <location>
        <begin position="49"/>
        <end position="83"/>
    </location>
</feature>